<protein>
    <submittedName>
        <fullName evidence="1">Uncharacterized protein</fullName>
    </submittedName>
</protein>
<dbReference type="AlphaFoldDB" id="A0AAW0ZYZ4"/>
<sequence>MAKGMSSIAAGVHSIKARGFNKAEVQFNNYKEAKRTLTSKTLADQGILTHIPRYRIRKKGIPERLQQ</sequence>
<dbReference type="Proteomes" id="UP001432146">
    <property type="component" value="Unassembled WGS sequence"/>
</dbReference>
<name>A0AAW0ZYZ4_9HYME</name>
<organism evidence="1 2">
    <name type="scientific">Tetragonisca angustula</name>
    <dbReference type="NCBI Taxonomy" id="166442"/>
    <lineage>
        <taxon>Eukaryota</taxon>
        <taxon>Metazoa</taxon>
        <taxon>Ecdysozoa</taxon>
        <taxon>Arthropoda</taxon>
        <taxon>Hexapoda</taxon>
        <taxon>Insecta</taxon>
        <taxon>Pterygota</taxon>
        <taxon>Neoptera</taxon>
        <taxon>Endopterygota</taxon>
        <taxon>Hymenoptera</taxon>
        <taxon>Apocrita</taxon>
        <taxon>Aculeata</taxon>
        <taxon>Apoidea</taxon>
        <taxon>Anthophila</taxon>
        <taxon>Apidae</taxon>
        <taxon>Tetragonisca</taxon>
    </lineage>
</organism>
<gene>
    <name evidence="1" type="ORF">QLX08_005311</name>
</gene>
<reference evidence="1 2" key="1">
    <citation type="submission" date="2024-05" db="EMBL/GenBank/DDBJ databases">
        <title>The nuclear and mitochondrial genome assemblies of Tetragonisca angustula (Apidae: Meliponini), a tiny yet remarkable pollinator in the Neotropics.</title>
        <authorList>
            <person name="Ferrari R."/>
            <person name="Ricardo P.C."/>
            <person name="Dias F.C."/>
            <person name="Araujo N.S."/>
            <person name="Soares D.O."/>
            <person name="Zhou Q.-S."/>
            <person name="Zhu C.-D."/>
            <person name="Coutinho L."/>
            <person name="Airas M.C."/>
            <person name="Batista T.M."/>
        </authorList>
    </citation>
    <scope>NUCLEOTIDE SEQUENCE [LARGE SCALE GENOMIC DNA]</scope>
    <source>
        <strain evidence="1">ASF017062</strain>
        <tissue evidence="1">Abdomen</tissue>
    </source>
</reference>
<dbReference type="EMBL" id="JAWNGG020000089">
    <property type="protein sequence ID" value="KAK9302822.1"/>
    <property type="molecule type" value="Genomic_DNA"/>
</dbReference>
<evidence type="ECO:0000313" key="1">
    <source>
        <dbReference type="EMBL" id="KAK9302822.1"/>
    </source>
</evidence>
<accession>A0AAW0ZYZ4</accession>
<comment type="caution">
    <text evidence="1">The sequence shown here is derived from an EMBL/GenBank/DDBJ whole genome shotgun (WGS) entry which is preliminary data.</text>
</comment>
<evidence type="ECO:0000313" key="2">
    <source>
        <dbReference type="Proteomes" id="UP001432146"/>
    </source>
</evidence>
<proteinExistence type="predicted"/>
<keyword evidence="2" id="KW-1185">Reference proteome</keyword>